<gene>
    <name evidence="2" type="ordered locus">TERTU_0832</name>
</gene>
<proteinExistence type="predicted"/>
<dbReference type="EMBL" id="CP001614">
    <property type="protein sequence ID" value="ACR12826.1"/>
    <property type="molecule type" value="Genomic_DNA"/>
</dbReference>
<dbReference type="RefSeq" id="WP_015818939.1">
    <property type="nucleotide sequence ID" value="NC_012997.1"/>
</dbReference>
<protein>
    <recommendedName>
        <fullName evidence="4">Twin-arginine translocation pathway signal</fullName>
    </recommendedName>
</protein>
<dbReference type="OrthoDB" id="5624218at2"/>
<dbReference type="Pfam" id="PF07433">
    <property type="entry name" value="DUF1513"/>
    <property type="match status" value="1"/>
</dbReference>
<keyword evidence="1" id="KW-0732">Signal</keyword>
<sequence>MNRRQLLRLSALAFGGLNLPSWALPAKPPEEVILSAQGKNDFGLGWMDEPGLPAGRIQTGFRGHQVIGIGHNRILMVARRPGRTLAVADLATRELILSVDCPANRVLAGHACVSPDGRTLFTTEADEKDGAGYIGMYRADTLARTGEFSSGGIGPHQLAFMPDGRTLVVANGGLHTRAETGKKVLNLATMKPNLTYLDAQTGAVQEQQYLAEAKAGIRHLAVTATGDVVFATQLQRAAMDNTDVNPLGWLHRRGESPRACSAPVNLWAAMDDYAGSVAVNSRHATAGITSPRGDIACFFRIGDGALAGYHRFHDVCGIASTSDDSAFILSNSQGLVRVIDAATLKELPERRQTYTGWQWDNHLSVMTL</sequence>
<dbReference type="KEGG" id="ttu:TERTU_0832"/>
<dbReference type="InterPro" id="IPR011044">
    <property type="entry name" value="Quino_amine_DH_bsu"/>
</dbReference>
<accession>C5BPL4</accession>
<dbReference type="Proteomes" id="UP000009080">
    <property type="component" value="Chromosome"/>
</dbReference>
<evidence type="ECO:0000256" key="1">
    <source>
        <dbReference type="SAM" id="SignalP"/>
    </source>
</evidence>
<dbReference type="AlphaFoldDB" id="C5BPL4"/>
<dbReference type="PIRSF" id="PIRSF028101">
    <property type="entry name" value="UCP028101"/>
    <property type="match status" value="1"/>
</dbReference>
<dbReference type="eggNOG" id="COG3490">
    <property type="taxonomic scope" value="Bacteria"/>
</dbReference>
<reference evidence="2 3" key="1">
    <citation type="journal article" date="2009" name="PLoS ONE">
        <title>The complete genome of Teredinibacter turnerae T7901: an intracellular endosymbiont of marine wood-boring bivalves (shipworms).</title>
        <authorList>
            <person name="Yang J.C."/>
            <person name="Madupu R."/>
            <person name="Durkin A.S."/>
            <person name="Ekborg N.A."/>
            <person name="Pedamallu C.S."/>
            <person name="Hostetler J.B."/>
            <person name="Radune D."/>
            <person name="Toms B.S."/>
            <person name="Henrissat B."/>
            <person name="Coutinho P.M."/>
            <person name="Schwarz S."/>
            <person name="Field L."/>
            <person name="Trindade-Silva A.E."/>
            <person name="Soares C.A.G."/>
            <person name="Elshahawi S."/>
            <person name="Hanora A."/>
            <person name="Schmidt E.W."/>
            <person name="Haygood M.G."/>
            <person name="Posfai J."/>
            <person name="Benner J."/>
            <person name="Madinger C."/>
            <person name="Nove J."/>
            <person name="Anton B."/>
            <person name="Chaudhary K."/>
            <person name="Foster J."/>
            <person name="Holman A."/>
            <person name="Kumar S."/>
            <person name="Lessard P.A."/>
            <person name="Luyten Y.A."/>
            <person name="Slatko B."/>
            <person name="Wood N."/>
            <person name="Wu B."/>
            <person name="Teplitski M."/>
            <person name="Mougous J.D."/>
            <person name="Ward N."/>
            <person name="Eisen J.A."/>
            <person name="Badger J.H."/>
            <person name="Distel D.L."/>
        </authorList>
    </citation>
    <scope>NUCLEOTIDE SEQUENCE [LARGE SCALE GENOMIC DNA]</scope>
    <source>
        <strain evidence="3">ATCC 39867 / T7901</strain>
    </source>
</reference>
<name>C5BPL4_TERTT</name>
<evidence type="ECO:0008006" key="4">
    <source>
        <dbReference type="Google" id="ProtNLM"/>
    </source>
</evidence>
<dbReference type="InterPro" id="IPR008311">
    <property type="entry name" value="UCP028101"/>
</dbReference>
<organism evidence="2 3">
    <name type="scientific">Teredinibacter turnerae (strain ATCC 39867 / T7901)</name>
    <dbReference type="NCBI Taxonomy" id="377629"/>
    <lineage>
        <taxon>Bacteria</taxon>
        <taxon>Pseudomonadati</taxon>
        <taxon>Pseudomonadota</taxon>
        <taxon>Gammaproteobacteria</taxon>
        <taxon>Cellvibrionales</taxon>
        <taxon>Cellvibrionaceae</taxon>
        <taxon>Teredinibacter</taxon>
    </lineage>
</organism>
<evidence type="ECO:0000313" key="2">
    <source>
        <dbReference type="EMBL" id="ACR12826.1"/>
    </source>
</evidence>
<feature type="signal peptide" evidence="1">
    <location>
        <begin position="1"/>
        <end position="23"/>
    </location>
</feature>
<keyword evidence="3" id="KW-1185">Reference proteome</keyword>
<evidence type="ECO:0000313" key="3">
    <source>
        <dbReference type="Proteomes" id="UP000009080"/>
    </source>
</evidence>
<dbReference type="SUPFAM" id="SSF50969">
    <property type="entry name" value="YVTN repeat-like/Quinoprotein amine dehydrogenase"/>
    <property type="match status" value="1"/>
</dbReference>
<dbReference type="HOGENOM" id="CLU_047398_0_0_6"/>
<feature type="chain" id="PRO_5002948957" description="Twin-arginine translocation pathway signal" evidence="1">
    <location>
        <begin position="24"/>
        <end position="368"/>
    </location>
</feature>
<dbReference type="InterPro" id="IPR015943">
    <property type="entry name" value="WD40/YVTN_repeat-like_dom_sf"/>
</dbReference>
<dbReference type="STRING" id="377629.TERTU_0832"/>
<dbReference type="Gene3D" id="2.130.10.10">
    <property type="entry name" value="YVTN repeat-like/Quinoprotein amine dehydrogenase"/>
    <property type="match status" value="1"/>
</dbReference>